<gene>
    <name evidence="2" type="ORF">TIFTF001_018558</name>
</gene>
<name>A0AA88ACP6_FICCA</name>
<feature type="compositionally biased region" description="Basic and acidic residues" evidence="1">
    <location>
        <begin position="34"/>
        <end position="57"/>
    </location>
</feature>
<comment type="caution">
    <text evidence="2">The sequence shown here is derived from an EMBL/GenBank/DDBJ whole genome shotgun (WGS) entry which is preliminary data.</text>
</comment>
<sequence length="147" mass="16948">MILGPFLNLTHTSIPVLKSDLNTSIANPYIDPVSKPDHDHDHNPLHETLDPNLRLEIRPNLSTKTRPRYRNLSRPSSRPRPWPRFPSLNVTRPILKLNRPIIYPETRTWPLSLKSTLSLILELKLDPVPKQDPDLDIETLPRPLRGT</sequence>
<dbReference type="Proteomes" id="UP001187192">
    <property type="component" value="Unassembled WGS sequence"/>
</dbReference>
<feature type="region of interest" description="Disordered" evidence="1">
    <location>
        <begin position="34"/>
        <end position="83"/>
    </location>
</feature>
<reference evidence="2" key="1">
    <citation type="submission" date="2023-07" db="EMBL/GenBank/DDBJ databases">
        <title>draft genome sequence of fig (Ficus carica).</title>
        <authorList>
            <person name="Takahashi T."/>
            <person name="Nishimura K."/>
        </authorList>
    </citation>
    <scope>NUCLEOTIDE SEQUENCE</scope>
</reference>
<evidence type="ECO:0000256" key="1">
    <source>
        <dbReference type="SAM" id="MobiDB-lite"/>
    </source>
</evidence>
<evidence type="ECO:0000313" key="3">
    <source>
        <dbReference type="Proteomes" id="UP001187192"/>
    </source>
</evidence>
<accession>A0AA88ACP6</accession>
<proteinExistence type="predicted"/>
<evidence type="ECO:0000313" key="2">
    <source>
        <dbReference type="EMBL" id="GMN49395.1"/>
    </source>
</evidence>
<dbReference type="EMBL" id="BTGU01000030">
    <property type="protein sequence ID" value="GMN49395.1"/>
    <property type="molecule type" value="Genomic_DNA"/>
</dbReference>
<organism evidence="2 3">
    <name type="scientific">Ficus carica</name>
    <name type="common">Common fig</name>
    <dbReference type="NCBI Taxonomy" id="3494"/>
    <lineage>
        <taxon>Eukaryota</taxon>
        <taxon>Viridiplantae</taxon>
        <taxon>Streptophyta</taxon>
        <taxon>Embryophyta</taxon>
        <taxon>Tracheophyta</taxon>
        <taxon>Spermatophyta</taxon>
        <taxon>Magnoliopsida</taxon>
        <taxon>eudicotyledons</taxon>
        <taxon>Gunneridae</taxon>
        <taxon>Pentapetalae</taxon>
        <taxon>rosids</taxon>
        <taxon>fabids</taxon>
        <taxon>Rosales</taxon>
        <taxon>Moraceae</taxon>
        <taxon>Ficeae</taxon>
        <taxon>Ficus</taxon>
    </lineage>
</organism>
<dbReference type="AlphaFoldDB" id="A0AA88ACP6"/>
<keyword evidence="3" id="KW-1185">Reference proteome</keyword>
<protein>
    <submittedName>
        <fullName evidence="2">Uncharacterized protein</fullName>
    </submittedName>
</protein>